<evidence type="ECO:0000313" key="4">
    <source>
        <dbReference type="EMBL" id="SOB58094.1"/>
    </source>
</evidence>
<dbReference type="Pfam" id="PF01977">
    <property type="entry name" value="UbiD"/>
    <property type="match status" value="1"/>
</dbReference>
<dbReference type="Pfam" id="PF20696">
    <property type="entry name" value="UbiD_C"/>
    <property type="match status" value="1"/>
</dbReference>
<evidence type="ECO:0000313" key="5">
    <source>
        <dbReference type="Proteomes" id="UP000219215"/>
    </source>
</evidence>
<evidence type="ECO:0000259" key="1">
    <source>
        <dbReference type="Pfam" id="PF01977"/>
    </source>
</evidence>
<dbReference type="SUPFAM" id="SSF50475">
    <property type="entry name" value="FMN-binding split barrel"/>
    <property type="match status" value="1"/>
</dbReference>
<sequence length="614" mass="67449">MGYRNTRECLEALEAKGDLIQIDQAVDANIEIGAIQRRVFHAGGPALLFNNVKGCRFPMAANIYGTRERMQYIFRDTVETVQRLMKLKLSPMDALKRPWQYLGAPRTAWHTLPKRVSSGPVMQGQTTISGLPSLVSWPMDGGGYVTLPQVYSESPGSPGIAGSNLGMYRVQLNGNDFVQDKEIGLHYQIHRGIGHHHAQAIEKGEPLKVNIFVGGAPSMAVAAMMPLPEGLAELFFAGALGGHRIPMVTREGELPIPAEADFCICGEIVPGLEKPEGPFGDHLGYYSLAHDFPVMKVNAVYHRPDAIWPFTTVGRPPQEDTMFGEFVHELTAELVPSVFSGVHEVHAVDAAGVHPLLLAVGSERYVPYAEERQPQELLTNAMALLGNTQTSLSKYVLIAAKEDLGPDGSCHDIPVFFRHMLERADLTRDLHFITRTTIDTLDYSGITLNQGSKLVFAAAGSRKRELSTELSSDINLPHGFRDPKVMAPGILVIKGPKHRRKRDQQDPALSRVAEGLSKVKGIEGFPMIVVADDADFTVQNWDNFLWVTFTRSDPATDMYGVGEFTHAKHWGAEKAVVIDARLKTYHAPALEPDPEVEKRVDELGAKGGPLHGII</sequence>
<keyword evidence="5" id="KW-1185">Reference proteome</keyword>
<dbReference type="RefSeq" id="WP_097011223.1">
    <property type="nucleotide sequence ID" value="NZ_LT907975.1"/>
</dbReference>
<dbReference type="GO" id="GO:0005737">
    <property type="term" value="C:cytoplasm"/>
    <property type="evidence" value="ECO:0007669"/>
    <property type="project" value="TreeGrafter"/>
</dbReference>
<dbReference type="Pfam" id="PF20695">
    <property type="entry name" value="UbiD_N"/>
    <property type="match status" value="1"/>
</dbReference>
<dbReference type="Proteomes" id="UP000219215">
    <property type="component" value="Chromosome DPRO"/>
</dbReference>
<dbReference type="InterPro" id="IPR049383">
    <property type="entry name" value="UbiD-like_N"/>
</dbReference>
<dbReference type="PANTHER" id="PTHR30108">
    <property type="entry name" value="3-OCTAPRENYL-4-HYDROXYBENZOATE CARBOXY-LYASE-RELATED"/>
    <property type="match status" value="1"/>
</dbReference>
<proteinExistence type="predicted"/>
<dbReference type="InterPro" id="IPR002830">
    <property type="entry name" value="UbiD"/>
</dbReference>
<protein>
    <submittedName>
        <fullName evidence="4">UbiD family decarboxylase</fullName>
    </submittedName>
</protein>
<evidence type="ECO:0000259" key="2">
    <source>
        <dbReference type="Pfam" id="PF20695"/>
    </source>
</evidence>
<name>A0A2C8F8B2_9BACT</name>
<dbReference type="PANTHER" id="PTHR30108:SF7">
    <property type="entry name" value="3-POLYPRENYL-4-HYDROXYBENZOATE DECARBOXYLASE"/>
    <property type="match status" value="1"/>
</dbReference>
<dbReference type="InterPro" id="IPR049381">
    <property type="entry name" value="UbiD-like_C"/>
</dbReference>
<feature type="domain" description="3-octaprenyl-4-hydroxybenzoate carboxy-lyase-like Rift-related" evidence="1">
    <location>
        <begin position="119"/>
        <end position="316"/>
    </location>
</feature>
<dbReference type="GO" id="GO:0016831">
    <property type="term" value="F:carboxy-lyase activity"/>
    <property type="evidence" value="ECO:0007669"/>
    <property type="project" value="InterPro"/>
</dbReference>
<dbReference type="OrthoDB" id="9809841at2"/>
<dbReference type="Gene3D" id="3.40.1670.10">
    <property type="entry name" value="UbiD C-terminal domain-like"/>
    <property type="match status" value="1"/>
</dbReference>
<reference evidence="5" key="1">
    <citation type="submission" date="2017-09" db="EMBL/GenBank/DDBJ databases">
        <authorList>
            <person name="Regsiter A."/>
            <person name="William W."/>
        </authorList>
    </citation>
    <scope>NUCLEOTIDE SEQUENCE [LARGE SCALE GENOMIC DNA]</scope>
    <source>
        <strain evidence="5">500-1</strain>
    </source>
</reference>
<dbReference type="KEGG" id="pprf:DPRO_1208"/>
<dbReference type="SUPFAM" id="SSF143968">
    <property type="entry name" value="UbiD C-terminal domain-like"/>
    <property type="match status" value="2"/>
</dbReference>
<accession>A0A2C8F8B2</accession>
<evidence type="ECO:0000259" key="3">
    <source>
        <dbReference type="Pfam" id="PF20696"/>
    </source>
</evidence>
<feature type="domain" description="3-octaprenyl-4-hydroxybenzoate carboxy-lyase-like C-terminal" evidence="3">
    <location>
        <begin position="322"/>
        <end position="458"/>
    </location>
</feature>
<organism evidence="4 5">
    <name type="scientific">Pseudodesulfovibrio profundus</name>
    <dbReference type="NCBI Taxonomy" id="57320"/>
    <lineage>
        <taxon>Bacteria</taxon>
        <taxon>Pseudomonadati</taxon>
        <taxon>Thermodesulfobacteriota</taxon>
        <taxon>Desulfovibrionia</taxon>
        <taxon>Desulfovibrionales</taxon>
        <taxon>Desulfovibrionaceae</taxon>
    </lineage>
</organism>
<feature type="domain" description="3-octaprenyl-4-hydroxybenzoate carboxy-lyase-like N-terminal" evidence="2">
    <location>
        <begin position="10"/>
        <end position="87"/>
    </location>
</feature>
<gene>
    <name evidence="4" type="ORF">DPRO_1208</name>
</gene>
<dbReference type="InterPro" id="IPR048304">
    <property type="entry name" value="UbiD_Rift_dom"/>
</dbReference>
<dbReference type="EMBL" id="LT907975">
    <property type="protein sequence ID" value="SOB58094.1"/>
    <property type="molecule type" value="Genomic_DNA"/>
</dbReference>
<dbReference type="AlphaFoldDB" id="A0A2C8F8B2"/>